<dbReference type="RefSeq" id="WP_130477134.1">
    <property type="nucleotide sequence ID" value="NZ_SFCC01000010.1"/>
</dbReference>
<evidence type="ECO:0000313" key="1">
    <source>
        <dbReference type="EMBL" id="RZQ62042.1"/>
    </source>
</evidence>
<sequence>MNPFDPRTARKAGEAAAKEVGKLWLRKGERLLLTLPPLFGYSGALIGGVRGVPHVAPDDLPALRLDRCRWPLPADGDLEWTEDPTVAYWAEAADRRQDAVRFLDGLAASRGIARFTMTTQRVALLLPAGMLTEPGGRTGLVELYEVEPGRVRGLRSQFLGRSVPPVRTVTVDFADGSTLWLRDRLAAEKVAAALSR</sequence>
<keyword evidence="2" id="KW-1185">Reference proteome</keyword>
<dbReference type="Proteomes" id="UP000292003">
    <property type="component" value="Unassembled WGS sequence"/>
</dbReference>
<accession>A0A4Q7J5R4</accession>
<dbReference type="AlphaFoldDB" id="A0A4Q7J5R4"/>
<protein>
    <submittedName>
        <fullName evidence="1">Uncharacterized protein</fullName>
    </submittedName>
</protein>
<gene>
    <name evidence="1" type="ORF">EWH70_20845</name>
</gene>
<proteinExistence type="predicted"/>
<reference evidence="1 2" key="1">
    <citation type="submission" date="2019-02" db="EMBL/GenBank/DDBJ databases">
        <title>Draft genome sequence of Amycolatopsis sp. 8-3EHSu isolated from roots of Suaeda maritima.</title>
        <authorList>
            <person name="Duangmal K."/>
            <person name="Chantavorakit T."/>
        </authorList>
    </citation>
    <scope>NUCLEOTIDE SEQUENCE [LARGE SCALE GENOMIC DNA]</scope>
    <source>
        <strain evidence="1 2">8-3EHSu</strain>
    </source>
</reference>
<dbReference type="EMBL" id="SFCC01000010">
    <property type="protein sequence ID" value="RZQ62042.1"/>
    <property type="molecule type" value="Genomic_DNA"/>
</dbReference>
<evidence type="ECO:0000313" key="2">
    <source>
        <dbReference type="Proteomes" id="UP000292003"/>
    </source>
</evidence>
<organism evidence="1 2">
    <name type="scientific">Amycolatopsis suaedae</name>
    <dbReference type="NCBI Taxonomy" id="2510978"/>
    <lineage>
        <taxon>Bacteria</taxon>
        <taxon>Bacillati</taxon>
        <taxon>Actinomycetota</taxon>
        <taxon>Actinomycetes</taxon>
        <taxon>Pseudonocardiales</taxon>
        <taxon>Pseudonocardiaceae</taxon>
        <taxon>Amycolatopsis</taxon>
    </lineage>
</organism>
<comment type="caution">
    <text evidence="1">The sequence shown here is derived from an EMBL/GenBank/DDBJ whole genome shotgun (WGS) entry which is preliminary data.</text>
</comment>
<name>A0A4Q7J5R4_9PSEU</name>
<dbReference type="OrthoDB" id="3677880at2"/>